<organism evidence="1 2">
    <name type="scientific">Caligus rogercresseyi</name>
    <name type="common">Sea louse</name>
    <dbReference type="NCBI Taxonomy" id="217165"/>
    <lineage>
        <taxon>Eukaryota</taxon>
        <taxon>Metazoa</taxon>
        <taxon>Ecdysozoa</taxon>
        <taxon>Arthropoda</taxon>
        <taxon>Crustacea</taxon>
        <taxon>Multicrustacea</taxon>
        <taxon>Hexanauplia</taxon>
        <taxon>Copepoda</taxon>
        <taxon>Siphonostomatoida</taxon>
        <taxon>Caligidae</taxon>
        <taxon>Caligus</taxon>
    </lineage>
</organism>
<gene>
    <name evidence="1" type="ORF">FKW44_021583</name>
</gene>
<dbReference type="OrthoDB" id="9981685at2759"/>
<dbReference type="Proteomes" id="UP000595437">
    <property type="component" value="Chromosome 16"/>
</dbReference>
<sequence>AEHQWICQDPEDVSMVFKSKNLALVMVLGVISSDDDVIAPISSPWASGSTKTST</sequence>
<accession>A0A7T8GRW6</accession>
<dbReference type="EMBL" id="CP045905">
    <property type="protein sequence ID" value="QQP36465.1"/>
    <property type="molecule type" value="Genomic_DNA"/>
</dbReference>
<feature type="non-terminal residue" evidence="1">
    <location>
        <position position="1"/>
    </location>
</feature>
<evidence type="ECO:0000313" key="1">
    <source>
        <dbReference type="EMBL" id="QQP36465.1"/>
    </source>
</evidence>
<name>A0A7T8GRW6_CALRO</name>
<evidence type="ECO:0000313" key="2">
    <source>
        <dbReference type="Proteomes" id="UP000595437"/>
    </source>
</evidence>
<reference evidence="2" key="1">
    <citation type="submission" date="2021-01" db="EMBL/GenBank/DDBJ databases">
        <title>Caligus Genome Assembly.</title>
        <authorList>
            <person name="Gallardo-Escarate C."/>
        </authorList>
    </citation>
    <scope>NUCLEOTIDE SEQUENCE [LARGE SCALE GENOMIC DNA]</scope>
</reference>
<proteinExistence type="predicted"/>
<dbReference type="AlphaFoldDB" id="A0A7T8GRW6"/>
<protein>
    <submittedName>
        <fullName evidence="1">Uncharacterized protein</fullName>
    </submittedName>
</protein>
<keyword evidence="2" id="KW-1185">Reference proteome</keyword>